<dbReference type="WBParaSite" id="ACOC_0000525301-mRNA-1">
    <property type="protein sequence ID" value="ACOC_0000525301-mRNA-1"/>
    <property type="gene ID" value="ACOC_0000525301"/>
</dbReference>
<organism evidence="4">
    <name type="scientific">Angiostrongylus costaricensis</name>
    <name type="common">Nematode worm</name>
    <dbReference type="NCBI Taxonomy" id="334426"/>
    <lineage>
        <taxon>Eukaryota</taxon>
        <taxon>Metazoa</taxon>
        <taxon>Ecdysozoa</taxon>
        <taxon>Nematoda</taxon>
        <taxon>Chromadorea</taxon>
        <taxon>Rhabditida</taxon>
        <taxon>Rhabditina</taxon>
        <taxon>Rhabditomorpha</taxon>
        <taxon>Strongyloidea</taxon>
        <taxon>Metastrongylidae</taxon>
        <taxon>Angiostrongylus</taxon>
    </lineage>
</organism>
<feature type="compositionally biased region" description="Basic residues" evidence="1">
    <location>
        <begin position="156"/>
        <end position="167"/>
    </location>
</feature>
<dbReference type="EMBL" id="UYYA01003859">
    <property type="protein sequence ID" value="VDM56839.1"/>
    <property type="molecule type" value="Genomic_DNA"/>
</dbReference>
<proteinExistence type="predicted"/>
<keyword evidence="3" id="KW-1185">Reference proteome</keyword>
<dbReference type="Proteomes" id="UP000267027">
    <property type="component" value="Unassembled WGS sequence"/>
</dbReference>
<evidence type="ECO:0000313" key="3">
    <source>
        <dbReference type="Proteomes" id="UP000267027"/>
    </source>
</evidence>
<feature type="region of interest" description="Disordered" evidence="1">
    <location>
        <begin position="139"/>
        <end position="169"/>
    </location>
</feature>
<evidence type="ECO:0000256" key="1">
    <source>
        <dbReference type="SAM" id="MobiDB-lite"/>
    </source>
</evidence>
<reference evidence="2 3" key="2">
    <citation type="submission" date="2018-11" db="EMBL/GenBank/DDBJ databases">
        <authorList>
            <consortium name="Pathogen Informatics"/>
        </authorList>
    </citation>
    <scope>NUCLEOTIDE SEQUENCE [LARGE SCALE GENOMIC DNA]</scope>
    <source>
        <strain evidence="2 3">Costa Rica</strain>
    </source>
</reference>
<feature type="region of interest" description="Disordered" evidence="1">
    <location>
        <begin position="323"/>
        <end position="363"/>
    </location>
</feature>
<dbReference type="OrthoDB" id="5873484at2759"/>
<dbReference type="STRING" id="334426.A0A158PGH6"/>
<feature type="region of interest" description="Disordered" evidence="1">
    <location>
        <begin position="182"/>
        <end position="204"/>
    </location>
</feature>
<protein>
    <submittedName>
        <fullName evidence="4">Protein kinase domain-containing protein</fullName>
    </submittedName>
</protein>
<gene>
    <name evidence="2" type="ORF">ACOC_LOCUS5254</name>
</gene>
<dbReference type="OMA" id="CIKICIV"/>
<dbReference type="AlphaFoldDB" id="A0A158PGH6"/>
<reference evidence="4" key="1">
    <citation type="submission" date="2016-04" db="UniProtKB">
        <authorList>
            <consortium name="WormBaseParasite"/>
        </authorList>
    </citation>
    <scope>IDENTIFICATION</scope>
</reference>
<feature type="compositionally biased region" description="Polar residues" evidence="1">
    <location>
        <begin position="323"/>
        <end position="336"/>
    </location>
</feature>
<feature type="compositionally biased region" description="Basic and acidic residues" evidence="1">
    <location>
        <begin position="140"/>
        <end position="155"/>
    </location>
</feature>
<feature type="compositionally biased region" description="Polar residues" evidence="1">
    <location>
        <begin position="461"/>
        <end position="480"/>
    </location>
</feature>
<feature type="region of interest" description="Disordered" evidence="1">
    <location>
        <begin position="441"/>
        <end position="493"/>
    </location>
</feature>
<name>A0A158PGH6_ANGCS</name>
<accession>A0A158PGH6</accession>
<sequence length="493" mass="54282">MREAAYQGVSVYGISDAWVKEIRIFCNVVNFELALISSKNIDEESIFFEINEPGRTIIFQLRYSLLDEFSSGRCIKICIVSLVELNARLFVILTLVSFPLVSSSLKLGFTVHRTEAATVRRRKSEAELGTDEALDCGRLAVDEHGKTSSEHDRPVQRRRRFTRKQRKSVTIDPETSLILATRRYSSSSEDDDQGSAIRSKPAERLSNTRALSVSVNILTPKEIVKTPRGPAARRAGRRSALLKSRAVAASTTNLDQLKTAASSLKWEGRSMSVRDLNGEEFDFSNKDSVTRWTSQILAELDSLPSSCIDLAQHEKTDSFSVFSQKTDGKNQNSSLKNGGLNFSPLNDRAGIKPPPVPPHRQSMCEPKTIVDSRCAKDKLMTSSVIEPMTSTFGSVQSTSSKSKSPVGLGVDMTSSVYSVDSWISSFETLMSSSFHDPISGGSTYSTTSSQNRAFTKDSEDSSATFVVSLSDSNGDETPQAFTPLPTEEAREFL</sequence>
<evidence type="ECO:0000313" key="4">
    <source>
        <dbReference type="WBParaSite" id="ACOC_0000525301-mRNA-1"/>
    </source>
</evidence>
<evidence type="ECO:0000313" key="2">
    <source>
        <dbReference type="EMBL" id="VDM56839.1"/>
    </source>
</evidence>